<feature type="compositionally biased region" description="Low complexity" evidence="1">
    <location>
        <begin position="966"/>
        <end position="988"/>
    </location>
</feature>
<feature type="compositionally biased region" description="Basic and acidic residues" evidence="1">
    <location>
        <begin position="82"/>
        <end position="92"/>
    </location>
</feature>
<evidence type="ECO:0000313" key="2">
    <source>
        <dbReference type="EMBL" id="KAG5471330.1"/>
    </source>
</evidence>
<dbReference type="GeneID" id="92511537"/>
<feature type="region of interest" description="Disordered" evidence="1">
    <location>
        <begin position="55"/>
        <end position="92"/>
    </location>
</feature>
<protein>
    <recommendedName>
        <fullName evidence="4">Sfi1 spindle body domain-containing protein</fullName>
    </recommendedName>
</protein>
<evidence type="ECO:0000313" key="3">
    <source>
        <dbReference type="Proteomes" id="UP000673552"/>
    </source>
</evidence>
<organism evidence="2 3">
    <name type="scientific">Leishmania martiniquensis</name>
    <dbReference type="NCBI Taxonomy" id="1580590"/>
    <lineage>
        <taxon>Eukaryota</taxon>
        <taxon>Discoba</taxon>
        <taxon>Euglenozoa</taxon>
        <taxon>Kinetoplastea</taxon>
        <taxon>Metakinetoplastina</taxon>
        <taxon>Trypanosomatida</taxon>
        <taxon>Trypanosomatidae</taxon>
        <taxon>Leishmaniinae</taxon>
        <taxon>Leishmania</taxon>
    </lineage>
</organism>
<comment type="caution">
    <text evidence="2">The sequence shown here is derived from an EMBL/GenBank/DDBJ whole genome shotgun (WGS) entry which is preliminary data.</text>
</comment>
<dbReference type="Proteomes" id="UP000673552">
    <property type="component" value="Unassembled WGS sequence"/>
</dbReference>
<keyword evidence="3" id="KW-1185">Reference proteome</keyword>
<accession>A0A836GT17</accession>
<proteinExistence type="predicted"/>
<reference evidence="3" key="2">
    <citation type="journal article" date="2021" name="Sci. Data">
        <title>Chromosome-scale genome sequencing, assembly and annotation of six genomes from subfamily Leishmaniinae.</title>
        <authorList>
            <person name="Almutairi H."/>
            <person name="Urbaniak M.D."/>
            <person name="Bates M.D."/>
            <person name="Jariyapan N."/>
            <person name="Kwakye-Nuako G."/>
            <person name="Thomaz Soccol V."/>
            <person name="Al-Salem W.S."/>
            <person name="Dillon R.J."/>
            <person name="Bates P.A."/>
            <person name="Gatherer D."/>
        </authorList>
    </citation>
    <scope>NUCLEOTIDE SEQUENCE [LARGE SCALE GENOMIC DNA]</scope>
</reference>
<dbReference type="RefSeq" id="XP_067176304.1">
    <property type="nucleotide sequence ID" value="XM_067319025.1"/>
</dbReference>
<dbReference type="OrthoDB" id="265851at2759"/>
<evidence type="ECO:0008006" key="4">
    <source>
        <dbReference type="Google" id="ProtNLM"/>
    </source>
</evidence>
<gene>
    <name evidence="2" type="ORF">LSCM1_01410</name>
</gene>
<feature type="region of interest" description="Disordered" evidence="1">
    <location>
        <begin position="122"/>
        <end position="141"/>
    </location>
</feature>
<dbReference type="AlphaFoldDB" id="A0A836GT17"/>
<feature type="region of interest" description="Disordered" evidence="1">
    <location>
        <begin position="957"/>
        <end position="988"/>
    </location>
</feature>
<reference evidence="3" key="1">
    <citation type="journal article" date="2021" name="Microbiol. Resour. Announc.">
        <title>LGAAP: Leishmaniinae Genome Assembly and Annotation Pipeline.</title>
        <authorList>
            <person name="Almutairi H."/>
            <person name="Urbaniak M.D."/>
            <person name="Bates M.D."/>
            <person name="Jariyapan N."/>
            <person name="Kwakye-Nuako G."/>
            <person name="Thomaz-Soccol V."/>
            <person name="Al-Salem W.S."/>
            <person name="Dillon R.J."/>
            <person name="Bates P.A."/>
            <person name="Gatherer D."/>
        </authorList>
    </citation>
    <scope>NUCLEOTIDE SEQUENCE [LARGE SCALE GENOMIC DNA]</scope>
</reference>
<dbReference type="EMBL" id="JAFEUZ010000031">
    <property type="protein sequence ID" value="KAG5471330.1"/>
    <property type="molecule type" value="Genomic_DNA"/>
</dbReference>
<sequence length="1106" mass="121731">MSSPLPFLQLVLEDLPAVSSMAGLGVPVERRALGGLHSSDGKGACTVEACEPVRFSAPTSSSNGETLPRTGNSRGNITADLSGRRGPKELERQQCDVRASIEGSALLEQPALRAMAHEENVAATPAPGRVHSEEDDGSATGSSATLLLQGVWPHYVYVQPTSTGRGDSVAVLSDAAALMIAHAVHRSSLLQHCFTQWQVQQARHAQWRLHREYFAEGYYQRNLLYLFFRAWQWRHNQRIKRAGRRQALERLRARHLRHQVLVAWRQWKSERRSLQRRVNEIQTRSETTLTRRYFEQWRRTSTHQALARTTAQLSVDSLRGARFRCWRRFVLHRRRRWMLAEVLATYTPSAWTTAQRSSFDVLHRRYVWIQWLRVTMQRRACRLQRYERALSTVMVRVEQLLRRRRYVTWLRVTCASLHLRQAQRGLIQRYYNSWTLLGRLGHTRLQWERDTRIPHKKRQGLAQWHRRLGGRRTSRTHMQTAVLFFESVMQPHVVRAAFHFWCARYTNRARAQRMRRVAEGYARPALLRHLFLRHVTDSILASPSGLESALEPKRRCGGADPTSPQPTGSAGASNDKRTLEAVTKMPGSSSQYLRQPIPLHHHSATSRASGVPAARPDAPRMADVRSNRAVRPDTTGAVAVSCPEQAVDMGALLPPPPSYEEAMRSSRATDTGGRIRGCALPVRADVGVGTTCEASTSVPCATPRISSGGKHSASSADVGRQREEAAPPLVATVPDGGALSAGAPAGWPAAVPCCAVPSGPPISWALGFVPTTSAWPTRDTPAPSSASVTPLTSAMPASRCVCRFALLTPSDAVPAAAELPACASCSQACREGGAGAAGLACRPRNPAAPPSAAPLLPSTGLFRAPPSPRTHCGFDIHRHVDPLAPLTPSPSRAACPGDPSWVELLHERERQRHTTRRRRFQPPAVNLGNTILSRGRVPLSFLGRRPGNGKAAALLSRERNEGRGTPSVSSAPPSSLPASSSPSSASAVPEASDVASFPLCLTTSTTDLATLRAQARDVLDDYKCRTRLVAAEKVELAAIESQLALARRTEGVARKTELSKRRRCLQRRLLEWEQRRAQVVQLTMWLEGRVSAATSAAASQAGGGEL</sequence>
<feature type="compositionally biased region" description="Polar residues" evidence="1">
    <location>
        <begin position="57"/>
        <end position="76"/>
    </location>
</feature>
<dbReference type="KEGG" id="lmat:92511537"/>
<name>A0A836GT17_9TRYP</name>
<evidence type="ECO:0000256" key="1">
    <source>
        <dbReference type="SAM" id="MobiDB-lite"/>
    </source>
</evidence>
<feature type="region of interest" description="Disordered" evidence="1">
    <location>
        <begin position="549"/>
        <end position="575"/>
    </location>
</feature>